<evidence type="ECO:0000256" key="17">
    <source>
        <dbReference type="SAM" id="SignalP"/>
    </source>
</evidence>
<reference evidence="20" key="1">
    <citation type="submission" date="2013-01" db="EMBL/GenBank/DDBJ databases">
        <title>Draft Genome Sequence of a Mulberry Tree, Morus notabilis C.K. Schneid.</title>
        <authorList>
            <person name="He N."/>
            <person name="Zhao S."/>
        </authorList>
    </citation>
    <scope>NUCLEOTIDE SEQUENCE</scope>
</reference>
<comment type="subcellular location">
    <subcellularLocation>
        <location evidence="1">Membrane</location>
        <topology evidence="1">Multi-pass membrane protein</topology>
    </subcellularLocation>
</comment>
<keyword evidence="8 13" id="KW-0472">Membrane</keyword>
<gene>
    <name evidence="19" type="ORF">L484_024835</name>
</gene>
<evidence type="ECO:0000313" key="20">
    <source>
        <dbReference type="Proteomes" id="UP000030645"/>
    </source>
</evidence>
<dbReference type="InterPro" id="IPR001828">
    <property type="entry name" value="ANF_lig-bd_rcpt"/>
</dbReference>
<dbReference type="InterPro" id="IPR015683">
    <property type="entry name" value="Ionotropic_Glu_rcpt"/>
</dbReference>
<dbReference type="KEGG" id="mnt:21407560"/>
<keyword evidence="9 13" id="KW-0675">Receptor</keyword>
<evidence type="ECO:0000256" key="16">
    <source>
        <dbReference type="SAM" id="Phobius"/>
    </source>
</evidence>
<sequence>MNLIWAILVVFLLYLGGFPFGHGKNVSSRPAVVNVGAIFSFDSTIGRVATLAIEEAVKDVNSNSSILRGTKLSVQMQNSNCSGFVGMVEALQLLEKDVIAIIGPQSSVVAHIISHVANELKTPLLSFAATDPTLSSLQFPYFVRTTHSDLYQMAAVAEIVDFYGWKELIAIFVDDDFGRNGISALGDKLAERRCRMSYKVPIPPGAVSRSEVLDLLVKVALLESRVIVLHVNPDSGFTVFSVAQYLGMMGNGFVWIATDWLSSVLDTSFPLPSGRMESMQGVLVLRPHTPDSDRKRAFTSRWRKLTGDSPGLNSYGLYAYDSVWLVAHAIDAFFDQGGVISFTNDTKIKSTEAGLLHLEAMSIFDQGDRLLKNILQSNLVGLTGPIRFDLERSLVFPSYDIINVVGTGVRRVGYWCNYSGLSTVPPETLYSRPPNRSIANQRLYSVIWPGETSLKPRGWVFPNNGKQLRIGVPNRVSYREFVSRVRGTDMFKGFCIDVFVSAVNLLPYAVPYKFIPFGNGRENPSYTELVTEIVSGSFDAAIGDIAIVTNRTRIVDFTQPYAASGLVVVAPFKRMNTGAWAFLRPFNPLMWTVTAVFFILVGIVVWILEHRINDEFRGPPKRQLITILWFSLSTMFFAHRENTVSTLGRFVLIIWLFVVLIINSSYTASLTSILTVQQLSSHIKGIESLKNGDEPIGYQIGSFAEHYLTEEIGISKSRLIALGSPEAYAKALQDGPSKGGVAAVVDERAYIELFLSTQCKFRVVGQEFTKSGWGFAFPRDSPLAVDMSTAILQMSENGDLQRIHDKWLMRSACSMEGAELESDQLHLKSFAGLFLMCGVACFVAILIYFLRIFKRLYYAAPLDSVSGAQSESRSGRLRRFLSLIDEKKQDNSNKRRKVDRSLSENDKLDDLERKAEGSQIEMAPRSGMNFGC</sequence>
<dbReference type="EMBL" id="KE344284">
    <property type="protein sequence ID" value="EXB56296.1"/>
    <property type="molecule type" value="Genomic_DNA"/>
</dbReference>
<dbReference type="Gene3D" id="3.40.190.10">
    <property type="entry name" value="Periplasmic binding protein-like II"/>
    <property type="match status" value="2"/>
</dbReference>
<keyword evidence="12 13" id="KW-0407">Ion channel</keyword>
<feature type="domain" description="Ionotropic glutamate receptor C-terminal" evidence="18">
    <location>
        <begin position="469"/>
        <end position="810"/>
    </location>
</feature>
<evidence type="ECO:0000256" key="1">
    <source>
        <dbReference type="ARBA" id="ARBA00004141"/>
    </source>
</evidence>
<proteinExistence type="inferred from homology"/>
<dbReference type="SUPFAM" id="SSF53822">
    <property type="entry name" value="Periplasmic binding protein-like I"/>
    <property type="match status" value="1"/>
</dbReference>
<keyword evidence="3 13" id="KW-0813">Transport</keyword>
<evidence type="ECO:0000256" key="9">
    <source>
        <dbReference type="ARBA" id="ARBA00023170"/>
    </source>
</evidence>
<feature type="transmembrane region" description="Helical" evidence="16">
    <location>
        <begin position="830"/>
        <end position="850"/>
    </location>
</feature>
<dbReference type="PIRSF" id="PIRSF037090">
    <property type="entry name" value="Iontro_Glu-like_rcpt_pln"/>
    <property type="match status" value="1"/>
</dbReference>
<evidence type="ECO:0000256" key="10">
    <source>
        <dbReference type="ARBA" id="ARBA00023180"/>
    </source>
</evidence>
<dbReference type="CDD" id="cd13686">
    <property type="entry name" value="GluR_Plant"/>
    <property type="match status" value="1"/>
</dbReference>
<dbReference type="InterPro" id="IPR028082">
    <property type="entry name" value="Peripla_BP_I"/>
</dbReference>
<keyword evidence="7 13" id="KW-0406">Ion transport</keyword>
<keyword evidence="10" id="KW-0325">Glycoprotein</keyword>
<dbReference type="InterPro" id="IPR017103">
    <property type="entry name" value="Iontropic_Glu_rcpt_pln"/>
</dbReference>
<comment type="function">
    <text evidence="13">Glutamate-gated receptor that probably acts as non-selective cation channel.</text>
</comment>
<evidence type="ECO:0000256" key="14">
    <source>
        <dbReference type="PIRSR" id="PIRSR037090-50"/>
    </source>
</evidence>
<dbReference type="InterPro" id="IPR019594">
    <property type="entry name" value="Glu/Gly-bd"/>
</dbReference>
<dbReference type="OrthoDB" id="5984008at2759"/>
<evidence type="ECO:0000256" key="8">
    <source>
        <dbReference type="ARBA" id="ARBA00023136"/>
    </source>
</evidence>
<keyword evidence="11 13" id="KW-1071">Ligand-gated ion channel</keyword>
<dbReference type="Pfam" id="PF10613">
    <property type="entry name" value="Lig_chan-Glu_bd"/>
    <property type="match status" value="1"/>
</dbReference>
<dbReference type="GO" id="GO:0007165">
    <property type="term" value="P:signal transduction"/>
    <property type="evidence" value="ECO:0007669"/>
    <property type="project" value="UniProtKB-ARBA"/>
</dbReference>
<keyword evidence="20" id="KW-1185">Reference proteome</keyword>
<dbReference type="GO" id="GO:0015276">
    <property type="term" value="F:ligand-gated monoatomic ion channel activity"/>
    <property type="evidence" value="ECO:0007669"/>
    <property type="project" value="InterPro"/>
</dbReference>
<dbReference type="Gene3D" id="1.10.287.70">
    <property type="match status" value="1"/>
</dbReference>
<feature type="signal peptide" evidence="17">
    <location>
        <begin position="1"/>
        <end position="23"/>
    </location>
</feature>
<evidence type="ECO:0000256" key="15">
    <source>
        <dbReference type="SAM" id="MobiDB-lite"/>
    </source>
</evidence>
<dbReference type="FunFam" id="1.10.287.70:FF:000037">
    <property type="entry name" value="Glutamate receptor"/>
    <property type="match status" value="1"/>
</dbReference>
<protein>
    <recommendedName>
        <fullName evidence="13">Glutamate receptor</fullName>
    </recommendedName>
</protein>
<feature type="region of interest" description="Disordered" evidence="15">
    <location>
        <begin position="891"/>
        <end position="932"/>
    </location>
</feature>
<feature type="compositionally biased region" description="Basic and acidic residues" evidence="15">
    <location>
        <begin position="891"/>
        <end position="916"/>
    </location>
</feature>
<accession>W9R4M3</accession>
<dbReference type="FunFam" id="3.40.190.10:FF:000175">
    <property type="entry name" value="Glutamate receptor"/>
    <property type="match status" value="1"/>
</dbReference>
<dbReference type="PANTHER" id="PTHR18966">
    <property type="entry name" value="IONOTROPIC GLUTAMATE RECEPTOR"/>
    <property type="match status" value="1"/>
</dbReference>
<feature type="chain" id="PRO_5004931151" description="Glutamate receptor" evidence="17">
    <location>
        <begin position="24"/>
        <end position="932"/>
    </location>
</feature>
<dbReference type="AlphaFoldDB" id="W9R4M3"/>
<organism evidence="19 20">
    <name type="scientific">Morus notabilis</name>
    <dbReference type="NCBI Taxonomy" id="981085"/>
    <lineage>
        <taxon>Eukaryota</taxon>
        <taxon>Viridiplantae</taxon>
        <taxon>Streptophyta</taxon>
        <taxon>Embryophyta</taxon>
        <taxon>Tracheophyta</taxon>
        <taxon>Spermatophyta</taxon>
        <taxon>Magnoliopsida</taxon>
        <taxon>eudicotyledons</taxon>
        <taxon>Gunneridae</taxon>
        <taxon>Pentapetalae</taxon>
        <taxon>rosids</taxon>
        <taxon>fabids</taxon>
        <taxon>Rosales</taxon>
        <taxon>Moraceae</taxon>
        <taxon>Moreae</taxon>
        <taxon>Morus</taxon>
    </lineage>
</organism>
<dbReference type="InterPro" id="IPR044440">
    <property type="entry name" value="GABAb_receptor_plant_PBP1"/>
</dbReference>
<dbReference type="Pfam" id="PF01094">
    <property type="entry name" value="ANF_receptor"/>
    <property type="match status" value="1"/>
</dbReference>
<feature type="transmembrane region" description="Helical" evidence="16">
    <location>
        <begin position="589"/>
        <end position="608"/>
    </location>
</feature>
<dbReference type="PRINTS" id="PR01176">
    <property type="entry name" value="GABABRECEPTR"/>
</dbReference>
<dbReference type="FunFam" id="3.40.50.2300:FF:000081">
    <property type="entry name" value="Glutamate receptor"/>
    <property type="match status" value="1"/>
</dbReference>
<evidence type="ECO:0000256" key="5">
    <source>
        <dbReference type="ARBA" id="ARBA00022729"/>
    </source>
</evidence>
<evidence type="ECO:0000256" key="11">
    <source>
        <dbReference type="ARBA" id="ARBA00023286"/>
    </source>
</evidence>
<evidence type="ECO:0000256" key="12">
    <source>
        <dbReference type="ARBA" id="ARBA00023303"/>
    </source>
</evidence>
<dbReference type="Gene3D" id="3.40.50.2300">
    <property type="match status" value="2"/>
</dbReference>
<feature type="disulfide bond" evidence="14">
    <location>
        <begin position="759"/>
        <end position="813"/>
    </location>
</feature>
<evidence type="ECO:0000256" key="3">
    <source>
        <dbReference type="ARBA" id="ARBA00022448"/>
    </source>
</evidence>
<name>W9R4M3_9ROSA</name>
<dbReference type="STRING" id="981085.W9R4M3"/>
<dbReference type="InterPro" id="IPR001320">
    <property type="entry name" value="Iontro_rcpt_C"/>
</dbReference>
<dbReference type="FunFam" id="3.40.190.10:FF:000054">
    <property type="entry name" value="Glutamate receptor"/>
    <property type="match status" value="1"/>
</dbReference>
<keyword evidence="14" id="KW-1015">Disulfide bond</keyword>
<evidence type="ECO:0000256" key="13">
    <source>
        <dbReference type="PIRNR" id="PIRNR037090"/>
    </source>
</evidence>
<evidence type="ECO:0000256" key="2">
    <source>
        <dbReference type="ARBA" id="ARBA00008685"/>
    </source>
</evidence>
<dbReference type="GO" id="GO:1901701">
    <property type="term" value="P:cellular response to oxygen-containing compound"/>
    <property type="evidence" value="ECO:0007669"/>
    <property type="project" value="UniProtKB-ARBA"/>
</dbReference>
<dbReference type="Pfam" id="PF00060">
    <property type="entry name" value="Lig_chan"/>
    <property type="match status" value="1"/>
</dbReference>
<evidence type="ECO:0000256" key="6">
    <source>
        <dbReference type="ARBA" id="ARBA00022989"/>
    </source>
</evidence>
<keyword evidence="6 16" id="KW-1133">Transmembrane helix</keyword>
<dbReference type="SMART" id="SM00079">
    <property type="entry name" value="PBPe"/>
    <property type="match status" value="1"/>
</dbReference>
<dbReference type="CDD" id="cd19990">
    <property type="entry name" value="PBP1_GABAb_receptor_plant"/>
    <property type="match status" value="1"/>
</dbReference>
<evidence type="ECO:0000256" key="7">
    <source>
        <dbReference type="ARBA" id="ARBA00023065"/>
    </source>
</evidence>
<dbReference type="GO" id="GO:0016020">
    <property type="term" value="C:membrane"/>
    <property type="evidence" value="ECO:0007669"/>
    <property type="project" value="UniProtKB-SubCell"/>
</dbReference>
<comment type="similarity">
    <text evidence="2 13">Belongs to the glutamate-gated ion channel (TC 1.A.10.1) family.</text>
</comment>
<evidence type="ECO:0000256" key="4">
    <source>
        <dbReference type="ARBA" id="ARBA00022692"/>
    </source>
</evidence>
<keyword evidence="5 17" id="KW-0732">Signal</keyword>
<feature type="transmembrane region" description="Helical" evidence="16">
    <location>
        <begin position="650"/>
        <end position="674"/>
    </location>
</feature>
<evidence type="ECO:0000259" key="18">
    <source>
        <dbReference type="SMART" id="SM00079"/>
    </source>
</evidence>
<evidence type="ECO:0000313" key="19">
    <source>
        <dbReference type="EMBL" id="EXB56296.1"/>
    </source>
</evidence>
<dbReference type="SUPFAM" id="SSF53850">
    <property type="entry name" value="Periplasmic binding protein-like II"/>
    <property type="match status" value="1"/>
</dbReference>
<dbReference type="Proteomes" id="UP000030645">
    <property type="component" value="Unassembled WGS sequence"/>
</dbReference>
<keyword evidence="4 16" id="KW-0812">Transmembrane</keyword>
<dbReference type="GO" id="GO:0009611">
    <property type="term" value="P:response to wounding"/>
    <property type="evidence" value="ECO:0007669"/>
    <property type="project" value="UniProtKB-ARBA"/>
</dbReference>
<dbReference type="eggNOG" id="KOG1052">
    <property type="taxonomic scope" value="Eukaryota"/>
</dbReference>